<dbReference type="AlphaFoldDB" id="A6JL33"/>
<sequence length="39" mass="4450">MMDSHRESGAASLFEMCCFILHLLQRVSQKENISKRVPG</sequence>
<reference evidence="2" key="1">
    <citation type="submission" date="2005-09" db="EMBL/GenBank/DDBJ databases">
        <authorList>
            <person name="Mural R.J."/>
            <person name="Li P.W."/>
            <person name="Adams M.D."/>
            <person name="Amanatides P.G."/>
            <person name="Baden-Tillson H."/>
            <person name="Barnstead M."/>
            <person name="Chin S.H."/>
            <person name="Dew I."/>
            <person name="Evans C.A."/>
            <person name="Ferriera S."/>
            <person name="Flanigan M."/>
            <person name="Fosler C."/>
            <person name="Glodek A."/>
            <person name="Gu Z."/>
            <person name="Holt R.A."/>
            <person name="Jennings D."/>
            <person name="Kraft C.L."/>
            <person name="Lu F."/>
            <person name="Nguyen T."/>
            <person name="Nusskern D.R."/>
            <person name="Pfannkoch C.M."/>
            <person name="Sitter C."/>
            <person name="Sutton G.G."/>
            <person name="Venter J.C."/>
            <person name="Wang Z."/>
            <person name="Woodage T."/>
            <person name="Zheng X.H."/>
            <person name="Zhong F."/>
        </authorList>
    </citation>
    <scope>NUCLEOTIDE SEQUENCE [LARGE SCALE GENOMIC DNA]</scope>
    <source>
        <strain>BN</strain>
        <strain evidence="2">Sprague-Dawley</strain>
    </source>
</reference>
<name>A6JL33_RAT</name>
<accession>A6JL33</accession>
<dbReference type="EMBL" id="CH473989">
    <property type="protein sequence ID" value="EDM10598.1"/>
    <property type="molecule type" value="Genomic_DNA"/>
</dbReference>
<proteinExistence type="predicted"/>
<evidence type="ECO:0000313" key="2">
    <source>
        <dbReference type="Proteomes" id="UP000234681"/>
    </source>
</evidence>
<gene>
    <name evidence="1" type="ORF">rCG_58776</name>
</gene>
<protein>
    <submittedName>
        <fullName evidence="1">RCG58776</fullName>
    </submittedName>
</protein>
<dbReference type="Proteomes" id="UP000234681">
    <property type="component" value="Chromosome 11"/>
</dbReference>
<evidence type="ECO:0000313" key="1">
    <source>
        <dbReference type="EMBL" id="EDM10598.1"/>
    </source>
</evidence>
<organism evidence="1 2">
    <name type="scientific">Rattus norvegicus</name>
    <name type="common">Rat</name>
    <dbReference type="NCBI Taxonomy" id="10116"/>
    <lineage>
        <taxon>Eukaryota</taxon>
        <taxon>Metazoa</taxon>
        <taxon>Chordata</taxon>
        <taxon>Craniata</taxon>
        <taxon>Vertebrata</taxon>
        <taxon>Euteleostomi</taxon>
        <taxon>Mammalia</taxon>
        <taxon>Eutheria</taxon>
        <taxon>Euarchontoglires</taxon>
        <taxon>Glires</taxon>
        <taxon>Rodentia</taxon>
        <taxon>Myomorpha</taxon>
        <taxon>Muroidea</taxon>
        <taxon>Muridae</taxon>
        <taxon>Murinae</taxon>
        <taxon>Rattus</taxon>
    </lineage>
</organism>